<reference evidence="2" key="2">
    <citation type="submission" date="2015-03" db="UniProtKB">
        <authorList>
            <consortium name="EnsemblPlants"/>
        </authorList>
    </citation>
    <scope>IDENTIFICATION</scope>
</reference>
<dbReference type="AlphaFoldDB" id="A0A0D3G4J4"/>
<keyword evidence="3" id="KW-1185">Reference proteome</keyword>
<sequence>MEANKSSKPERSSSQPTHDAVVPASASGGAAASCEAGKTPSSGGLPLSAAASSEKRPGSGGGGELPGWKLDCLCRESGMSAAVINGGFPCF</sequence>
<name>A0A0D3G4J4_9ORYZ</name>
<evidence type="ECO:0000256" key="1">
    <source>
        <dbReference type="SAM" id="MobiDB-lite"/>
    </source>
</evidence>
<feature type="compositionally biased region" description="Basic and acidic residues" evidence="1">
    <location>
        <begin position="1"/>
        <end position="11"/>
    </location>
</feature>
<dbReference type="EnsemblPlants" id="OBART05G07330.1">
    <property type="protein sequence ID" value="OBART05G07330.1"/>
    <property type="gene ID" value="OBART05G07330"/>
</dbReference>
<evidence type="ECO:0000313" key="3">
    <source>
        <dbReference type="Proteomes" id="UP000026960"/>
    </source>
</evidence>
<dbReference type="HOGENOM" id="CLU_2430565_0_0_1"/>
<protein>
    <submittedName>
        <fullName evidence="2">Uncharacterized protein</fullName>
    </submittedName>
</protein>
<feature type="compositionally biased region" description="Low complexity" evidence="1">
    <location>
        <begin position="24"/>
        <end position="52"/>
    </location>
</feature>
<dbReference type="PROSITE" id="PS51257">
    <property type="entry name" value="PROKAR_LIPOPROTEIN"/>
    <property type="match status" value="1"/>
</dbReference>
<proteinExistence type="predicted"/>
<dbReference type="Gramene" id="OBART05G07330.1">
    <property type="protein sequence ID" value="OBART05G07330.1"/>
    <property type="gene ID" value="OBART05G07330"/>
</dbReference>
<feature type="region of interest" description="Disordered" evidence="1">
    <location>
        <begin position="1"/>
        <end position="65"/>
    </location>
</feature>
<accession>A0A0D3G4J4</accession>
<organism evidence="2">
    <name type="scientific">Oryza barthii</name>
    <dbReference type="NCBI Taxonomy" id="65489"/>
    <lineage>
        <taxon>Eukaryota</taxon>
        <taxon>Viridiplantae</taxon>
        <taxon>Streptophyta</taxon>
        <taxon>Embryophyta</taxon>
        <taxon>Tracheophyta</taxon>
        <taxon>Spermatophyta</taxon>
        <taxon>Magnoliopsida</taxon>
        <taxon>Liliopsida</taxon>
        <taxon>Poales</taxon>
        <taxon>Poaceae</taxon>
        <taxon>BOP clade</taxon>
        <taxon>Oryzoideae</taxon>
        <taxon>Oryzeae</taxon>
        <taxon>Oryzinae</taxon>
        <taxon>Oryza</taxon>
    </lineage>
</organism>
<dbReference type="PaxDb" id="65489-OBART05G07330.1"/>
<dbReference type="Proteomes" id="UP000026960">
    <property type="component" value="Chromosome 5"/>
</dbReference>
<reference evidence="2" key="1">
    <citation type="journal article" date="2009" name="Rice">
        <title>De Novo Next Generation Sequencing of Plant Genomes.</title>
        <authorList>
            <person name="Rounsley S."/>
            <person name="Marri P.R."/>
            <person name="Yu Y."/>
            <person name="He R."/>
            <person name="Sisneros N."/>
            <person name="Goicoechea J.L."/>
            <person name="Lee S.J."/>
            <person name="Angelova A."/>
            <person name="Kudrna D."/>
            <person name="Luo M."/>
            <person name="Affourtit J."/>
            <person name="Desany B."/>
            <person name="Knight J."/>
            <person name="Niazi F."/>
            <person name="Egholm M."/>
            <person name="Wing R.A."/>
        </authorList>
    </citation>
    <scope>NUCLEOTIDE SEQUENCE [LARGE SCALE GENOMIC DNA]</scope>
    <source>
        <strain evidence="2">cv. IRGC 105608</strain>
    </source>
</reference>
<evidence type="ECO:0000313" key="2">
    <source>
        <dbReference type="EnsemblPlants" id="OBART05G07330.1"/>
    </source>
</evidence>